<dbReference type="EMBL" id="AAGK01000002">
    <property type="protein sequence ID" value="EAN32424.1"/>
    <property type="molecule type" value="Genomic_DNA"/>
</dbReference>
<accession>Q4N5Z9</accession>
<dbReference type="Proteomes" id="UP000001949">
    <property type="component" value="Unassembled WGS sequence"/>
</dbReference>
<comment type="caution">
    <text evidence="2">The sequence shown here is derived from an EMBL/GenBank/DDBJ whole genome shotgun (WGS) entry which is preliminary data.</text>
</comment>
<dbReference type="RefSeq" id="XP_764707.1">
    <property type="nucleotide sequence ID" value="XM_759614.1"/>
</dbReference>
<feature type="compositionally biased region" description="Basic and acidic residues" evidence="1">
    <location>
        <begin position="456"/>
        <end position="467"/>
    </location>
</feature>
<dbReference type="KEGG" id="tpv:TP02_0138"/>
<dbReference type="GeneID" id="3501887"/>
<evidence type="ECO:0000313" key="3">
    <source>
        <dbReference type="Proteomes" id="UP000001949"/>
    </source>
</evidence>
<feature type="region of interest" description="Disordered" evidence="1">
    <location>
        <begin position="438"/>
        <end position="474"/>
    </location>
</feature>
<protein>
    <submittedName>
        <fullName evidence="2">Uncharacterized protein</fullName>
    </submittedName>
</protein>
<dbReference type="AlphaFoldDB" id="Q4N5Z9"/>
<evidence type="ECO:0000256" key="1">
    <source>
        <dbReference type="SAM" id="MobiDB-lite"/>
    </source>
</evidence>
<dbReference type="InParanoid" id="Q4N5Z9"/>
<proteinExistence type="predicted"/>
<feature type="compositionally biased region" description="Polar residues" evidence="1">
    <location>
        <begin position="361"/>
        <end position="376"/>
    </location>
</feature>
<dbReference type="OMA" id="FWNWNRE"/>
<feature type="region of interest" description="Disordered" evidence="1">
    <location>
        <begin position="343"/>
        <end position="382"/>
    </location>
</feature>
<reference evidence="2 3" key="1">
    <citation type="journal article" date="2005" name="Science">
        <title>Genome sequence of Theileria parva, a bovine pathogen that transforms lymphocytes.</title>
        <authorList>
            <person name="Gardner M.J."/>
            <person name="Bishop R."/>
            <person name="Shah T."/>
            <person name="de Villiers E.P."/>
            <person name="Carlton J.M."/>
            <person name="Hall N."/>
            <person name="Ren Q."/>
            <person name="Paulsen I.T."/>
            <person name="Pain A."/>
            <person name="Berriman M."/>
            <person name="Wilson R.J.M."/>
            <person name="Sato S."/>
            <person name="Ralph S.A."/>
            <person name="Mann D.J."/>
            <person name="Xiong Z."/>
            <person name="Shallom S.J."/>
            <person name="Weidman J."/>
            <person name="Jiang L."/>
            <person name="Lynn J."/>
            <person name="Weaver B."/>
            <person name="Shoaibi A."/>
            <person name="Domingo A.R."/>
            <person name="Wasawo D."/>
            <person name="Crabtree J."/>
            <person name="Wortman J.R."/>
            <person name="Haas B."/>
            <person name="Angiuoli S.V."/>
            <person name="Creasy T.H."/>
            <person name="Lu C."/>
            <person name="Suh B."/>
            <person name="Silva J.C."/>
            <person name="Utterback T.R."/>
            <person name="Feldblyum T.V."/>
            <person name="Pertea M."/>
            <person name="Allen J."/>
            <person name="Nierman W.C."/>
            <person name="Taracha E.L.N."/>
            <person name="Salzberg S.L."/>
            <person name="White O.R."/>
            <person name="Fitzhugh H.A."/>
            <person name="Morzaria S."/>
            <person name="Venter J.C."/>
            <person name="Fraser C.M."/>
            <person name="Nene V."/>
        </authorList>
    </citation>
    <scope>NUCLEOTIDE SEQUENCE [LARGE SCALE GENOMIC DNA]</scope>
    <source>
        <strain evidence="2 3">Muguga</strain>
    </source>
</reference>
<evidence type="ECO:0000313" key="2">
    <source>
        <dbReference type="EMBL" id="EAN32424.1"/>
    </source>
</evidence>
<dbReference type="VEuPathDB" id="PiroplasmaDB:TpMuguga_02g00138"/>
<gene>
    <name evidence="2" type="ordered locus">TP02_0138</name>
</gene>
<organism evidence="2 3">
    <name type="scientific">Theileria parva</name>
    <name type="common">East coast fever infection agent</name>
    <dbReference type="NCBI Taxonomy" id="5875"/>
    <lineage>
        <taxon>Eukaryota</taxon>
        <taxon>Sar</taxon>
        <taxon>Alveolata</taxon>
        <taxon>Apicomplexa</taxon>
        <taxon>Aconoidasida</taxon>
        <taxon>Piroplasmida</taxon>
        <taxon>Theileriidae</taxon>
        <taxon>Theileria</taxon>
    </lineage>
</organism>
<sequence length="474" mass="55426">MSEEQENETDFASLVLNLPLFSCIIREQLWLKKTVVSKSFIKKAIEDPKLFKEFSVLKSIRAEDSIVENNEENIPEINHKSQRNSEYQLKLYDDLHWNVVPDYNWPIHPGDYSPLSPDGEFLERHGKIGLDFWNWNREKSPLGYVPPLCTCKVTQDCVNHLRRWTRSMKLDFDKKVCRNDVCRGLLYIPYSLLEVPLNRIVSNCSEFALKVKVPDSTDLYSGNMKHTLILCTFSKEHEKECLDAINRSEISYPLVYDVKAGDFIPFFKRYNEETRESPLMTVEPIDSDVSDPEENYGIGELFAIRRLNDNILIEKYDQILKVTSPVDDQLLSTWDKMVDEANIDKSKKEPGSENLSKPPDQENSSNLSSEGPTNLTEDMRENVTKDMRENVTKDMRENVTKDMRENVTKDVREDLRKELEGQDYVIYQMLESFSTNRRPLSFLLRETPQDEERDLDDNHEHEDETNPSKKRKTE</sequence>
<dbReference type="eggNOG" id="ENOG502SEBE">
    <property type="taxonomic scope" value="Eukaryota"/>
</dbReference>
<keyword evidence="3" id="KW-1185">Reference proteome</keyword>
<dbReference type="STRING" id="5875.Q4N5Z9"/>
<name>Q4N5Z9_THEPA</name>